<sequence>MAKATKTNKSATIRMNKEGFEVELDGTEVKMKAPCELYEFQGVKYIVFSIEYMRDALEVHQRLGTKKLFIQITGSHRQMLLTDNEQKQLFYP</sequence>
<name>A0A090YUH1_9BACI</name>
<comment type="caution">
    <text evidence="1">The sequence shown here is derived from an EMBL/GenBank/DDBJ whole genome shotgun (WGS) entry which is preliminary data.</text>
</comment>
<evidence type="ECO:0000313" key="1">
    <source>
        <dbReference type="EMBL" id="KFN02529.1"/>
    </source>
</evidence>
<gene>
    <name evidence="1" type="ORF">DJ93_616</name>
</gene>
<organism evidence="1 2">
    <name type="scientific">Bacillus clarus</name>
    <dbReference type="NCBI Taxonomy" id="2338372"/>
    <lineage>
        <taxon>Bacteria</taxon>
        <taxon>Bacillati</taxon>
        <taxon>Bacillota</taxon>
        <taxon>Bacilli</taxon>
        <taxon>Bacillales</taxon>
        <taxon>Bacillaceae</taxon>
        <taxon>Bacillus</taxon>
        <taxon>Bacillus cereus group</taxon>
    </lineage>
</organism>
<dbReference type="Proteomes" id="UP000029389">
    <property type="component" value="Unassembled WGS sequence"/>
</dbReference>
<dbReference type="AlphaFoldDB" id="A0A090YUH1"/>
<dbReference type="PATRIC" id="fig|1405.8.peg.791"/>
<evidence type="ECO:0000313" key="2">
    <source>
        <dbReference type="Proteomes" id="UP000029389"/>
    </source>
</evidence>
<proteinExistence type="predicted"/>
<protein>
    <submittedName>
        <fullName evidence="1">Uncharacterized protein</fullName>
    </submittedName>
</protein>
<reference evidence="1 2" key="1">
    <citation type="submission" date="2014-04" db="EMBL/GenBank/DDBJ databases">
        <authorList>
            <person name="Bishop-Lilly K.A."/>
            <person name="Broomall S.M."/>
            <person name="Chain P.S."/>
            <person name="Chertkov O."/>
            <person name="Coyne S.R."/>
            <person name="Daligault H.E."/>
            <person name="Davenport K.W."/>
            <person name="Erkkila T."/>
            <person name="Frey K.G."/>
            <person name="Gibbons H.S."/>
            <person name="Gu W."/>
            <person name="Jaissle J."/>
            <person name="Johnson S.L."/>
            <person name="Koroleva G.I."/>
            <person name="Ladner J.T."/>
            <person name="Lo C.-C."/>
            <person name="Minogue T.D."/>
            <person name="Munk C."/>
            <person name="Palacios G.F."/>
            <person name="Redden C.L."/>
            <person name="Rosenzweig C.N."/>
            <person name="Scholz M.B."/>
            <person name="Teshima H."/>
            <person name="Xu Y."/>
        </authorList>
    </citation>
    <scope>NUCLEOTIDE SEQUENCE [LARGE SCALE GENOMIC DNA]</scope>
    <source>
        <strain evidence="1 2">BHP</strain>
    </source>
</reference>
<accession>A0A090YUH1</accession>
<dbReference type="EMBL" id="JMQC01000008">
    <property type="protein sequence ID" value="KFN02529.1"/>
    <property type="molecule type" value="Genomic_DNA"/>
</dbReference>